<dbReference type="Proteomes" id="UP001476798">
    <property type="component" value="Unassembled WGS sequence"/>
</dbReference>
<accession>A0ABV0PFG8</accession>
<sequence length="51" mass="5505">NIKVETTGIRKGLRTQPCGAPVLMMVKGDVVELNLTACLLLRKLCMKCMGG</sequence>
<proteinExistence type="predicted"/>
<keyword evidence="2" id="KW-1185">Reference proteome</keyword>
<evidence type="ECO:0000313" key="2">
    <source>
        <dbReference type="Proteomes" id="UP001476798"/>
    </source>
</evidence>
<comment type="caution">
    <text evidence="1">The sequence shown here is derived from an EMBL/GenBank/DDBJ whole genome shotgun (WGS) entry which is preliminary data.</text>
</comment>
<gene>
    <name evidence="1" type="ORF">GOODEAATRI_020035</name>
</gene>
<name>A0ABV0PFG8_9TELE</name>
<dbReference type="EMBL" id="JAHRIO010071799">
    <property type="protein sequence ID" value="MEQ2182221.1"/>
    <property type="molecule type" value="Genomic_DNA"/>
</dbReference>
<feature type="non-terminal residue" evidence="1">
    <location>
        <position position="51"/>
    </location>
</feature>
<feature type="non-terminal residue" evidence="1">
    <location>
        <position position="1"/>
    </location>
</feature>
<organism evidence="1 2">
    <name type="scientific">Goodea atripinnis</name>
    <dbReference type="NCBI Taxonomy" id="208336"/>
    <lineage>
        <taxon>Eukaryota</taxon>
        <taxon>Metazoa</taxon>
        <taxon>Chordata</taxon>
        <taxon>Craniata</taxon>
        <taxon>Vertebrata</taxon>
        <taxon>Euteleostomi</taxon>
        <taxon>Actinopterygii</taxon>
        <taxon>Neopterygii</taxon>
        <taxon>Teleostei</taxon>
        <taxon>Neoteleostei</taxon>
        <taxon>Acanthomorphata</taxon>
        <taxon>Ovalentaria</taxon>
        <taxon>Atherinomorphae</taxon>
        <taxon>Cyprinodontiformes</taxon>
        <taxon>Goodeidae</taxon>
        <taxon>Goodea</taxon>
    </lineage>
</organism>
<protein>
    <submittedName>
        <fullName evidence="1">Uncharacterized protein</fullName>
    </submittedName>
</protein>
<evidence type="ECO:0000313" key="1">
    <source>
        <dbReference type="EMBL" id="MEQ2182221.1"/>
    </source>
</evidence>
<reference evidence="1 2" key="1">
    <citation type="submission" date="2021-06" db="EMBL/GenBank/DDBJ databases">
        <authorList>
            <person name="Palmer J.M."/>
        </authorList>
    </citation>
    <scope>NUCLEOTIDE SEQUENCE [LARGE SCALE GENOMIC DNA]</scope>
    <source>
        <strain evidence="1 2">GA_2019</strain>
        <tissue evidence="1">Muscle</tissue>
    </source>
</reference>